<accession>A0A0A9B846</accession>
<name>A0A0A9B846_ARUDO</name>
<protein>
    <submittedName>
        <fullName evidence="1">Uncharacterized protein</fullName>
    </submittedName>
</protein>
<reference evidence="1" key="1">
    <citation type="submission" date="2014-09" db="EMBL/GenBank/DDBJ databases">
        <authorList>
            <person name="Magalhaes I.L.F."/>
            <person name="Oliveira U."/>
            <person name="Santos F.R."/>
            <person name="Vidigal T.H.D.A."/>
            <person name="Brescovit A.D."/>
            <person name="Santos A.J."/>
        </authorList>
    </citation>
    <scope>NUCLEOTIDE SEQUENCE</scope>
    <source>
        <tissue evidence="1">Shoot tissue taken approximately 20 cm above the soil surface</tissue>
    </source>
</reference>
<organism evidence="1">
    <name type="scientific">Arundo donax</name>
    <name type="common">Giant reed</name>
    <name type="synonym">Donax arundinaceus</name>
    <dbReference type="NCBI Taxonomy" id="35708"/>
    <lineage>
        <taxon>Eukaryota</taxon>
        <taxon>Viridiplantae</taxon>
        <taxon>Streptophyta</taxon>
        <taxon>Embryophyta</taxon>
        <taxon>Tracheophyta</taxon>
        <taxon>Spermatophyta</taxon>
        <taxon>Magnoliopsida</taxon>
        <taxon>Liliopsida</taxon>
        <taxon>Poales</taxon>
        <taxon>Poaceae</taxon>
        <taxon>PACMAD clade</taxon>
        <taxon>Arundinoideae</taxon>
        <taxon>Arundineae</taxon>
        <taxon>Arundo</taxon>
    </lineage>
</organism>
<sequence>MTRISKNVFSPLLSLNVVKFPV</sequence>
<evidence type="ECO:0000313" key="1">
    <source>
        <dbReference type="EMBL" id="JAD57405.1"/>
    </source>
</evidence>
<dbReference type="EMBL" id="GBRH01240490">
    <property type="protein sequence ID" value="JAD57405.1"/>
    <property type="molecule type" value="Transcribed_RNA"/>
</dbReference>
<reference evidence="1" key="2">
    <citation type="journal article" date="2015" name="Data Brief">
        <title>Shoot transcriptome of the giant reed, Arundo donax.</title>
        <authorList>
            <person name="Barrero R.A."/>
            <person name="Guerrero F.D."/>
            <person name="Moolhuijzen P."/>
            <person name="Goolsby J.A."/>
            <person name="Tidwell J."/>
            <person name="Bellgard S.E."/>
            <person name="Bellgard M.I."/>
        </authorList>
    </citation>
    <scope>NUCLEOTIDE SEQUENCE</scope>
    <source>
        <tissue evidence="1">Shoot tissue taken approximately 20 cm above the soil surface</tissue>
    </source>
</reference>
<proteinExistence type="predicted"/>
<dbReference type="AlphaFoldDB" id="A0A0A9B846"/>